<dbReference type="Pfam" id="PF03466">
    <property type="entry name" value="LysR_substrate"/>
    <property type="match status" value="1"/>
</dbReference>
<organism evidence="7 8">
    <name type="scientific">Pulveribacter suum</name>
    <dbReference type="NCBI Taxonomy" id="2116657"/>
    <lineage>
        <taxon>Bacteria</taxon>
        <taxon>Pseudomonadati</taxon>
        <taxon>Pseudomonadota</taxon>
        <taxon>Betaproteobacteria</taxon>
        <taxon>Burkholderiales</taxon>
        <taxon>Comamonadaceae</taxon>
        <taxon>Pulveribacter</taxon>
    </lineage>
</organism>
<feature type="domain" description="HTH lysR-type" evidence="6">
    <location>
        <begin position="2"/>
        <end position="58"/>
    </location>
</feature>
<dbReference type="SUPFAM" id="SSF46785">
    <property type="entry name" value="Winged helix' DNA-binding domain"/>
    <property type="match status" value="1"/>
</dbReference>
<reference evidence="8" key="1">
    <citation type="submission" date="2018-03" db="EMBL/GenBank/DDBJ databases">
        <title>Genome sequencing of Melaminivora sp. strain SC2-7.</title>
        <authorList>
            <person name="Kim S.-J."/>
            <person name="Heo J."/>
            <person name="Ahn J.-H."/>
            <person name="Kwon S.-W."/>
        </authorList>
    </citation>
    <scope>NUCLEOTIDE SEQUENCE [LARGE SCALE GENOMIC DNA]</scope>
    <source>
        <strain evidence="8">SC2-7</strain>
    </source>
</reference>
<keyword evidence="4" id="KW-0804">Transcription</keyword>
<protein>
    <submittedName>
        <fullName evidence="7">ArgP/LysG family DNA-binding transcriptional regulator</fullName>
    </submittedName>
</protein>
<dbReference type="InterPro" id="IPR017685">
    <property type="entry name" value="ArgP"/>
</dbReference>
<dbReference type="RefSeq" id="WP_106846362.1">
    <property type="nucleotide sequence ID" value="NZ_CP027792.1"/>
</dbReference>
<comment type="similarity">
    <text evidence="1">Belongs to the LysR transcriptional regulatory family.</text>
</comment>
<evidence type="ECO:0000256" key="5">
    <source>
        <dbReference type="SAM" id="MobiDB-lite"/>
    </source>
</evidence>
<dbReference type="InterPro" id="IPR036390">
    <property type="entry name" value="WH_DNA-bd_sf"/>
</dbReference>
<evidence type="ECO:0000313" key="8">
    <source>
        <dbReference type="Proteomes" id="UP000241829"/>
    </source>
</evidence>
<gene>
    <name evidence="7" type="ORF">C7H73_09170</name>
</gene>
<dbReference type="Pfam" id="PF00126">
    <property type="entry name" value="HTH_1"/>
    <property type="match status" value="1"/>
</dbReference>
<dbReference type="OrthoDB" id="3252676at2"/>
<dbReference type="Proteomes" id="UP000241829">
    <property type="component" value="Chromosome"/>
</dbReference>
<keyword evidence="3 7" id="KW-0238">DNA-binding</keyword>
<dbReference type="Gene3D" id="1.10.10.10">
    <property type="entry name" value="Winged helix-like DNA-binding domain superfamily/Winged helix DNA-binding domain"/>
    <property type="match status" value="1"/>
</dbReference>
<dbReference type="Gene3D" id="3.40.190.290">
    <property type="match status" value="1"/>
</dbReference>
<proteinExistence type="inferred from homology"/>
<dbReference type="NCBIfam" id="TIGR03298">
    <property type="entry name" value="argP"/>
    <property type="match status" value="1"/>
</dbReference>
<evidence type="ECO:0000256" key="3">
    <source>
        <dbReference type="ARBA" id="ARBA00023125"/>
    </source>
</evidence>
<dbReference type="NCBIfam" id="NF009888">
    <property type="entry name" value="PRK13348.1"/>
    <property type="match status" value="1"/>
</dbReference>
<dbReference type="PANTHER" id="PTHR30579:SF2">
    <property type="entry name" value="HTH-TYPE TRANSCRIPTIONAL REGULATOR ARGP"/>
    <property type="match status" value="1"/>
</dbReference>
<evidence type="ECO:0000256" key="1">
    <source>
        <dbReference type="ARBA" id="ARBA00009437"/>
    </source>
</evidence>
<dbReference type="EMBL" id="CP027792">
    <property type="protein sequence ID" value="AVP57809.1"/>
    <property type="molecule type" value="Genomic_DNA"/>
</dbReference>
<evidence type="ECO:0000313" key="7">
    <source>
        <dbReference type="EMBL" id="AVP57809.1"/>
    </source>
</evidence>
<dbReference type="GO" id="GO:0003677">
    <property type="term" value="F:DNA binding"/>
    <property type="evidence" value="ECO:0007669"/>
    <property type="project" value="UniProtKB-KW"/>
</dbReference>
<dbReference type="InterPro" id="IPR000847">
    <property type="entry name" value="LysR_HTH_N"/>
</dbReference>
<dbReference type="KEGG" id="melm:C7H73_09170"/>
<sequence length="320" mass="34418">MLDYTGLQSLAAVLREGSFERAARRLHVTPSAVSQRVKQLEERAGQVLVLRGTPCTGTEAGRRLCLHLEQVQLLENELRRANPELVADGAAAPAPTLQLAVNADSLSTWFMHAMAAFTAGGNELLDLRIDDQEHTGERLRDGEVIAAVTATRAAIAGCNTWPLGTMRYVAAASPAYVARHFAQGVNATTLACAPVMTYDRKDRLQERWLQARGLAGRVHAPRHFLPSEFGYVRACEVGMGWGMHPTALIAAQLASGALVELLPGTPLEVPLYWAHPRSAQQSLTRLTQCVMAAARDGLEDAPAGPPGNDALLRPARAGRA</sequence>
<evidence type="ECO:0000259" key="6">
    <source>
        <dbReference type="PROSITE" id="PS50931"/>
    </source>
</evidence>
<accession>A0A2P1NL48</accession>
<evidence type="ECO:0000256" key="4">
    <source>
        <dbReference type="ARBA" id="ARBA00023163"/>
    </source>
</evidence>
<dbReference type="SUPFAM" id="SSF53850">
    <property type="entry name" value="Periplasmic binding protein-like II"/>
    <property type="match status" value="1"/>
</dbReference>
<dbReference type="InterPro" id="IPR036388">
    <property type="entry name" value="WH-like_DNA-bd_sf"/>
</dbReference>
<keyword evidence="2" id="KW-0805">Transcription regulation</keyword>
<dbReference type="InterPro" id="IPR005119">
    <property type="entry name" value="LysR_subst-bd"/>
</dbReference>
<dbReference type="GO" id="GO:0003700">
    <property type="term" value="F:DNA-binding transcription factor activity"/>
    <property type="evidence" value="ECO:0007669"/>
    <property type="project" value="InterPro"/>
</dbReference>
<dbReference type="AlphaFoldDB" id="A0A2P1NL48"/>
<dbReference type="InterPro" id="IPR050176">
    <property type="entry name" value="LTTR"/>
</dbReference>
<name>A0A2P1NL48_9BURK</name>
<keyword evidence="8" id="KW-1185">Reference proteome</keyword>
<dbReference type="NCBIfam" id="NF002964">
    <property type="entry name" value="PRK03635.1"/>
    <property type="match status" value="1"/>
</dbReference>
<dbReference type="PANTHER" id="PTHR30579">
    <property type="entry name" value="TRANSCRIPTIONAL REGULATOR"/>
    <property type="match status" value="1"/>
</dbReference>
<dbReference type="PROSITE" id="PS50931">
    <property type="entry name" value="HTH_LYSR"/>
    <property type="match status" value="1"/>
</dbReference>
<evidence type="ECO:0000256" key="2">
    <source>
        <dbReference type="ARBA" id="ARBA00023015"/>
    </source>
</evidence>
<feature type="region of interest" description="Disordered" evidence="5">
    <location>
        <begin position="297"/>
        <end position="320"/>
    </location>
</feature>